<reference evidence="1" key="1">
    <citation type="submission" date="2018-05" db="EMBL/GenBank/DDBJ databases">
        <title>Draft genome of Mucuna pruriens seed.</title>
        <authorList>
            <person name="Nnadi N.E."/>
            <person name="Vos R."/>
            <person name="Hasami M.H."/>
            <person name="Devisetty U.K."/>
            <person name="Aguiy J.C."/>
        </authorList>
    </citation>
    <scope>NUCLEOTIDE SEQUENCE [LARGE SCALE GENOMIC DNA]</scope>
    <source>
        <strain evidence="1">JCA_2017</strain>
    </source>
</reference>
<gene>
    <name evidence="1" type="ORF">CR513_57704</name>
</gene>
<evidence type="ECO:0000313" key="2">
    <source>
        <dbReference type="Proteomes" id="UP000257109"/>
    </source>
</evidence>
<name>A0A371ECR3_MUCPR</name>
<dbReference type="AlphaFoldDB" id="A0A371ECR3"/>
<proteinExistence type="predicted"/>
<feature type="non-terminal residue" evidence="1">
    <location>
        <position position="1"/>
    </location>
</feature>
<keyword evidence="2" id="KW-1185">Reference proteome</keyword>
<sequence length="71" mass="7886">MLAAGAQLPVIDTDESSSGLVVERVSDSLLSYKTLHFENDEFLREVGFGSFELSGERIVVLLKRRERNSGN</sequence>
<comment type="caution">
    <text evidence="1">The sequence shown here is derived from an EMBL/GenBank/DDBJ whole genome shotgun (WGS) entry which is preliminary data.</text>
</comment>
<organism evidence="1 2">
    <name type="scientific">Mucuna pruriens</name>
    <name type="common">Velvet bean</name>
    <name type="synonym">Dolichos pruriens</name>
    <dbReference type="NCBI Taxonomy" id="157652"/>
    <lineage>
        <taxon>Eukaryota</taxon>
        <taxon>Viridiplantae</taxon>
        <taxon>Streptophyta</taxon>
        <taxon>Embryophyta</taxon>
        <taxon>Tracheophyta</taxon>
        <taxon>Spermatophyta</taxon>
        <taxon>Magnoliopsida</taxon>
        <taxon>eudicotyledons</taxon>
        <taxon>Gunneridae</taxon>
        <taxon>Pentapetalae</taxon>
        <taxon>rosids</taxon>
        <taxon>fabids</taxon>
        <taxon>Fabales</taxon>
        <taxon>Fabaceae</taxon>
        <taxon>Papilionoideae</taxon>
        <taxon>50 kb inversion clade</taxon>
        <taxon>NPAAA clade</taxon>
        <taxon>indigoferoid/millettioid clade</taxon>
        <taxon>Phaseoleae</taxon>
        <taxon>Mucuna</taxon>
    </lineage>
</organism>
<dbReference type="EMBL" id="QJKJ01014689">
    <property type="protein sequence ID" value="RDX63823.1"/>
    <property type="molecule type" value="Genomic_DNA"/>
</dbReference>
<dbReference type="Proteomes" id="UP000257109">
    <property type="component" value="Unassembled WGS sequence"/>
</dbReference>
<protein>
    <submittedName>
        <fullName evidence="1">Uncharacterized protein</fullName>
    </submittedName>
</protein>
<evidence type="ECO:0000313" key="1">
    <source>
        <dbReference type="EMBL" id="RDX63823.1"/>
    </source>
</evidence>
<accession>A0A371ECR3</accession>